<dbReference type="AlphaFoldDB" id="A0A3P8WJ27"/>
<evidence type="ECO:0000313" key="1">
    <source>
        <dbReference type="Ensembl" id="ENSCSEP00000027463.1"/>
    </source>
</evidence>
<accession>A0A3P8WJ27</accession>
<dbReference type="SUPFAM" id="SSF53649">
    <property type="entry name" value="Alkaline phosphatase-like"/>
    <property type="match status" value="1"/>
</dbReference>
<dbReference type="STRING" id="244447.ENSCSEP00000027463"/>
<evidence type="ECO:0000313" key="2">
    <source>
        <dbReference type="Proteomes" id="UP000265120"/>
    </source>
</evidence>
<organism evidence="1 2">
    <name type="scientific">Cynoglossus semilaevis</name>
    <name type="common">Tongue sole</name>
    <dbReference type="NCBI Taxonomy" id="244447"/>
    <lineage>
        <taxon>Eukaryota</taxon>
        <taxon>Metazoa</taxon>
        <taxon>Chordata</taxon>
        <taxon>Craniata</taxon>
        <taxon>Vertebrata</taxon>
        <taxon>Euteleostomi</taxon>
        <taxon>Actinopterygii</taxon>
        <taxon>Neopterygii</taxon>
        <taxon>Teleostei</taxon>
        <taxon>Neoteleostei</taxon>
        <taxon>Acanthomorphata</taxon>
        <taxon>Carangaria</taxon>
        <taxon>Pleuronectiformes</taxon>
        <taxon>Pleuronectoidei</taxon>
        <taxon>Cynoglossidae</taxon>
        <taxon>Cynoglossinae</taxon>
        <taxon>Cynoglossus</taxon>
    </lineage>
</organism>
<protein>
    <submittedName>
        <fullName evidence="1">Arylsulfatase family, member K</fullName>
    </submittedName>
</protein>
<proteinExistence type="predicted"/>
<name>A0A3P8WJ27_CYNSE</name>
<dbReference type="Gene3D" id="3.40.720.10">
    <property type="entry name" value="Alkaline Phosphatase, subunit A"/>
    <property type="match status" value="1"/>
</dbReference>
<dbReference type="Ensembl" id="ENSCSET00000027832.1">
    <property type="protein sequence ID" value="ENSCSEP00000027463.1"/>
    <property type="gene ID" value="ENSCSEG00000017549.1"/>
</dbReference>
<dbReference type="GeneTree" id="ENSGT00940000158982"/>
<dbReference type="InterPro" id="IPR051849">
    <property type="entry name" value="GAG-degrading_sulfatase"/>
</dbReference>
<sequence>MEKQLSAHAQDFTAPSFRLLDQARSEWRRLTSLTKQLKGCTKKRPSKSFWVSPLYALRYHHCQREEEKQRIKTTFTCVINSSFLFFVIIKDGHLTFDPGSKVVHLLFINYIRKLGSTFLNGFPPPADKSLSMWSSQFVHLTFNALMQTRPRGWICWWISYQDDGETGLHLGDNRVEEGRPVTQLVGNMSTVRIMEKDWEYADKAVQWIYKTAASSHQPFALYLGLNLPNPYKTESLGPTGGGSTFLTSPYWLSKVSSDLITTPKWLPMAAIDTVDYYSTFIKNCSGDFTEDEVRGILAFYYAMCAEADAMLGWPGSVLRETEFLNNIVIIFISFYKMSMFEGSSNVPLLVMGPGLISGLQIAQLVSLVDLFPTMLGKKV</sequence>
<dbReference type="PANTHER" id="PTHR46615:SF1">
    <property type="entry name" value="ARYLSULFATASE K"/>
    <property type="match status" value="1"/>
</dbReference>
<dbReference type="GO" id="GO:0004065">
    <property type="term" value="F:arylsulfatase activity"/>
    <property type="evidence" value="ECO:0007669"/>
    <property type="project" value="TreeGrafter"/>
</dbReference>
<dbReference type="Proteomes" id="UP000265120">
    <property type="component" value="Unassembled WGS sequence"/>
</dbReference>
<keyword evidence="2" id="KW-1185">Reference proteome</keyword>
<dbReference type="InParanoid" id="A0A3P8WJ27"/>
<dbReference type="GO" id="GO:0015024">
    <property type="term" value="F:glucuronate-2-sulfatase activity"/>
    <property type="evidence" value="ECO:0007669"/>
    <property type="project" value="TreeGrafter"/>
</dbReference>
<reference evidence="1" key="2">
    <citation type="submission" date="2025-09" db="UniProtKB">
        <authorList>
            <consortium name="Ensembl"/>
        </authorList>
    </citation>
    <scope>IDENTIFICATION</scope>
</reference>
<dbReference type="InterPro" id="IPR017850">
    <property type="entry name" value="Alkaline_phosphatase_core_sf"/>
</dbReference>
<dbReference type="FunCoup" id="A0A3P8WJ27">
    <property type="interactions" value="6"/>
</dbReference>
<dbReference type="PANTHER" id="PTHR46615">
    <property type="entry name" value="ARYLSULFATASE K"/>
    <property type="match status" value="1"/>
</dbReference>
<reference evidence="1" key="1">
    <citation type="submission" date="2025-08" db="UniProtKB">
        <authorList>
            <consortium name="Ensembl"/>
        </authorList>
    </citation>
    <scope>IDENTIFICATION</scope>
</reference>
<dbReference type="OMA" id="WICWWIS"/>